<accession>A0AAW2VI39</accession>
<dbReference type="PANTHER" id="PTHR33240">
    <property type="entry name" value="OS08G0508500 PROTEIN"/>
    <property type="match status" value="1"/>
</dbReference>
<reference evidence="2" key="2">
    <citation type="journal article" date="2024" name="Plant">
        <title>Genomic evolution and insights into agronomic trait innovations of Sesamum species.</title>
        <authorList>
            <person name="Miao H."/>
            <person name="Wang L."/>
            <person name="Qu L."/>
            <person name="Liu H."/>
            <person name="Sun Y."/>
            <person name="Le M."/>
            <person name="Wang Q."/>
            <person name="Wei S."/>
            <person name="Zheng Y."/>
            <person name="Lin W."/>
            <person name="Duan Y."/>
            <person name="Cao H."/>
            <person name="Xiong S."/>
            <person name="Wang X."/>
            <person name="Wei L."/>
            <person name="Li C."/>
            <person name="Ma Q."/>
            <person name="Ju M."/>
            <person name="Zhao R."/>
            <person name="Li G."/>
            <person name="Mu C."/>
            <person name="Tian Q."/>
            <person name="Mei H."/>
            <person name="Zhang T."/>
            <person name="Gao T."/>
            <person name="Zhang H."/>
        </authorList>
    </citation>
    <scope>NUCLEOTIDE SEQUENCE</scope>
    <source>
        <strain evidence="2">KEN1</strain>
    </source>
</reference>
<proteinExistence type="predicted"/>
<feature type="region of interest" description="Disordered" evidence="1">
    <location>
        <begin position="80"/>
        <end position="117"/>
    </location>
</feature>
<evidence type="ECO:0000313" key="2">
    <source>
        <dbReference type="EMBL" id="KAL0427920.1"/>
    </source>
</evidence>
<reference evidence="2" key="1">
    <citation type="submission" date="2020-06" db="EMBL/GenBank/DDBJ databases">
        <authorList>
            <person name="Li T."/>
            <person name="Hu X."/>
            <person name="Zhang T."/>
            <person name="Song X."/>
            <person name="Zhang H."/>
            <person name="Dai N."/>
            <person name="Sheng W."/>
            <person name="Hou X."/>
            <person name="Wei L."/>
        </authorList>
    </citation>
    <scope>NUCLEOTIDE SEQUENCE</scope>
    <source>
        <strain evidence="2">KEN1</strain>
        <tissue evidence="2">Leaf</tissue>
    </source>
</reference>
<gene>
    <name evidence="2" type="ORF">Slati_2966800</name>
</gene>
<dbReference type="AlphaFoldDB" id="A0AAW2VI39"/>
<dbReference type="PANTHER" id="PTHR33240:SF15">
    <property type="entry name" value="GAG-PRO-LIKE PROTEIN"/>
    <property type="match status" value="1"/>
</dbReference>
<dbReference type="EMBL" id="JACGWN010000010">
    <property type="protein sequence ID" value="KAL0427920.1"/>
    <property type="molecule type" value="Genomic_DNA"/>
</dbReference>
<organism evidence="2">
    <name type="scientific">Sesamum latifolium</name>
    <dbReference type="NCBI Taxonomy" id="2727402"/>
    <lineage>
        <taxon>Eukaryota</taxon>
        <taxon>Viridiplantae</taxon>
        <taxon>Streptophyta</taxon>
        <taxon>Embryophyta</taxon>
        <taxon>Tracheophyta</taxon>
        <taxon>Spermatophyta</taxon>
        <taxon>Magnoliopsida</taxon>
        <taxon>eudicotyledons</taxon>
        <taxon>Gunneridae</taxon>
        <taxon>Pentapetalae</taxon>
        <taxon>asterids</taxon>
        <taxon>lamiids</taxon>
        <taxon>Lamiales</taxon>
        <taxon>Pedaliaceae</taxon>
        <taxon>Sesamum</taxon>
    </lineage>
</organism>
<feature type="compositionally biased region" description="Basic and acidic residues" evidence="1">
    <location>
        <begin position="80"/>
        <end position="90"/>
    </location>
</feature>
<comment type="caution">
    <text evidence="2">The sequence shown here is derived from an EMBL/GenBank/DDBJ whole genome shotgun (WGS) entry which is preliminary data.</text>
</comment>
<name>A0AAW2VI39_9LAMI</name>
<sequence>MISLPLTFGAGATRRTCMLKFLVVDVPSAYNVIGRPTLNAFQAVISTYYMKIKFPMPGGVREVQGDPLQSRKCYIEFVRKGQKRTSDEVPKGAPFSKRGKDLEPEEVSEGTGAPSKV</sequence>
<protein>
    <submittedName>
        <fullName evidence="2">Uncharacterized protein</fullName>
    </submittedName>
</protein>
<evidence type="ECO:0000256" key="1">
    <source>
        <dbReference type="SAM" id="MobiDB-lite"/>
    </source>
</evidence>